<sequence>MIDVLPYQEQSWLGCFFSGRNALHWEAIVGGKAPAAWLEQVSPWIATFATQGCQSPIVLPVFDADGPSQWYAMAGNEASAVALAQELIAVVGPSYSDFRGQPLQADCSDEIECALQKRFGRFVFRLRPVSAAARGDVTQALQLYLGLLRRRPDIPDRTQRPFGRVRAEFDRALLAGNEVDAQRLRHEMIASGRIDAEQHKYLEIRMLAGLGHQHQLAHDYSLIKSVLGLSLPVQTITDLVEALYATYIAAIEDDLNVDGILTVFRNDIARHFGRLFRERKGVRQPNVLKAFLLYELVQDEPNVVRCRAIAAAYPAQAGPELIEYWSNRLVSAPSSRADVFELARQALADDDYELALQLSFESSPYVWTYSVMLRCAVELEEIEITRRVLEAVGNAPEAARATWTKRDLSRLQQLQSEPSEASQERPDTDWMSWVRYVEAGHYERPPLQILEEALTRWSAEAYASDPEACRQLAEKIGNASGEAECVFRDAFGALVEFFVDRLAHPVRGFIPLYTMLIRIVAWNGVVSANELELASALIQALVSLGPSKDDYVEALDAYSEIITANNTPGNIDWALNAAEMLALHGSPDSESRLRFFMAVVELARTQNHRLKPTQHAILSLLAKDYGCANLLESFSFQEEGHAETTAHADFDGLIGIYTLTESAGQRARQFLRMLLPLARVELNADVVATDRLKHLAVTADIFVFAWRSSKHQAYYAAKEARGDLQTLLPMGKGSASILSCVLTELERLG</sequence>
<dbReference type="NCBIfam" id="NF041061">
    <property type="entry name" value="DpdD"/>
    <property type="match status" value="1"/>
</dbReference>
<dbReference type="RefSeq" id="WP_063340407.1">
    <property type="nucleotide sequence ID" value="NZ_LUKJ01000001.1"/>
</dbReference>
<name>A0A166R3H2_PSEFL</name>
<gene>
    <name evidence="1" type="ORF">A1D17_02115</name>
</gene>
<reference evidence="2" key="1">
    <citation type="submission" date="2016-03" db="EMBL/GenBank/DDBJ databases">
        <authorList>
            <person name="Ray J."/>
            <person name="Price M."/>
            <person name="Deutschbauer A."/>
        </authorList>
    </citation>
    <scope>NUCLEOTIDE SEQUENCE [LARGE SCALE GENOMIC DNA]</scope>
    <source>
        <strain evidence="2">FW300-N1B4</strain>
    </source>
</reference>
<dbReference type="AlphaFoldDB" id="A0A166R3H2"/>
<organism evidence="1 2">
    <name type="scientific">Pseudomonas fluorescens</name>
    <dbReference type="NCBI Taxonomy" id="294"/>
    <lineage>
        <taxon>Bacteria</taxon>
        <taxon>Pseudomonadati</taxon>
        <taxon>Pseudomonadota</taxon>
        <taxon>Gammaproteobacteria</taxon>
        <taxon>Pseudomonadales</taxon>
        <taxon>Pseudomonadaceae</taxon>
        <taxon>Pseudomonas</taxon>
    </lineage>
</organism>
<dbReference type="OrthoDB" id="6637803at2"/>
<accession>A0A166R3H2</accession>
<protein>
    <submittedName>
        <fullName evidence="1">Uncharacterized protein</fullName>
    </submittedName>
</protein>
<dbReference type="Proteomes" id="UP000076489">
    <property type="component" value="Unassembled WGS sequence"/>
</dbReference>
<evidence type="ECO:0000313" key="1">
    <source>
        <dbReference type="EMBL" id="KZN21245.1"/>
    </source>
</evidence>
<evidence type="ECO:0000313" key="2">
    <source>
        <dbReference type="Proteomes" id="UP000076489"/>
    </source>
</evidence>
<dbReference type="EMBL" id="LUKJ01000001">
    <property type="protein sequence ID" value="KZN21245.1"/>
    <property type="molecule type" value="Genomic_DNA"/>
</dbReference>
<reference evidence="1 2" key="2">
    <citation type="journal article" date="2018" name="Nature">
        <title>Mutant phenotypes for thousands of bacterial genes of unknown function.</title>
        <authorList>
            <person name="Price M.N."/>
            <person name="Wetmore K.M."/>
            <person name="Waters R.J."/>
            <person name="Callaghan M."/>
            <person name="Ray J."/>
            <person name="Liu H."/>
            <person name="Kuehl J.V."/>
            <person name="Melnyk R.A."/>
            <person name="Lamson J.S."/>
            <person name="Suh Y."/>
            <person name="Carlson H.K."/>
            <person name="Esquivel Z."/>
            <person name="Sadeeshkumar H."/>
            <person name="Chakraborty R."/>
            <person name="Zane G.M."/>
            <person name="Rubin B.E."/>
            <person name="Wall J.D."/>
            <person name="Visel A."/>
            <person name="Bristow J."/>
            <person name="Blow M.J."/>
            <person name="Arkin A.P."/>
            <person name="Deutschbauer A.M."/>
        </authorList>
    </citation>
    <scope>NUCLEOTIDE SEQUENCE [LARGE SCALE GENOMIC DNA]</scope>
    <source>
        <strain evidence="1 2">FW300-N1B4</strain>
    </source>
</reference>
<comment type="caution">
    <text evidence="1">The sequence shown here is derived from an EMBL/GenBank/DDBJ whole genome shotgun (WGS) entry which is preliminary data.</text>
</comment>
<dbReference type="InterPro" id="IPR049807">
    <property type="entry name" value="DpdD-like"/>
</dbReference>
<proteinExistence type="predicted"/>